<feature type="region of interest" description="Disordered" evidence="1">
    <location>
        <begin position="248"/>
        <end position="284"/>
    </location>
</feature>
<dbReference type="RefSeq" id="WP_150696492.1">
    <property type="nucleotide sequence ID" value="NZ_CABPRZ010000005.1"/>
</dbReference>
<dbReference type="EMBL" id="CABPRZ010000005">
    <property type="protein sequence ID" value="VVD91061.1"/>
    <property type="molecule type" value="Genomic_DNA"/>
</dbReference>
<dbReference type="Gene3D" id="3.40.50.10610">
    <property type="entry name" value="ABC-type transport auxiliary lipoprotein component"/>
    <property type="match status" value="1"/>
</dbReference>
<proteinExistence type="predicted"/>
<evidence type="ECO:0000256" key="1">
    <source>
        <dbReference type="SAM" id="MobiDB-lite"/>
    </source>
</evidence>
<evidence type="ECO:0008006" key="5">
    <source>
        <dbReference type="Google" id="ProtNLM"/>
    </source>
</evidence>
<evidence type="ECO:0000313" key="3">
    <source>
        <dbReference type="EMBL" id="VVD91061.1"/>
    </source>
</evidence>
<evidence type="ECO:0000313" key="4">
    <source>
        <dbReference type="Proteomes" id="UP000414233"/>
    </source>
</evidence>
<keyword evidence="2" id="KW-0732">Signal</keyword>
<feature type="chain" id="PRO_5022839572" description="Penicillin-binding protein activator LpoB" evidence="2">
    <location>
        <begin position="32"/>
        <end position="284"/>
    </location>
</feature>
<dbReference type="Proteomes" id="UP000414233">
    <property type="component" value="Unassembled WGS sequence"/>
</dbReference>
<name>A0A5E4TTY1_9BURK</name>
<evidence type="ECO:0000256" key="2">
    <source>
        <dbReference type="SAM" id="SignalP"/>
    </source>
</evidence>
<organism evidence="3 4">
    <name type="scientific">Pandoraea terrae</name>
    <dbReference type="NCBI Taxonomy" id="1537710"/>
    <lineage>
        <taxon>Bacteria</taxon>
        <taxon>Pseudomonadati</taxon>
        <taxon>Pseudomonadota</taxon>
        <taxon>Betaproteobacteria</taxon>
        <taxon>Burkholderiales</taxon>
        <taxon>Burkholderiaceae</taxon>
        <taxon>Pandoraea</taxon>
    </lineage>
</organism>
<feature type="signal peptide" evidence="2">
    <location>
        <begin position="1"/>
        <end position="31"/>
    </location>
</feature>
<sequence>MHRTGLSPRFTFLGRALVGAALATASVCAWAQAKIAVTDLTYKDQVSEYFSYEAGYAKSRESGSANYRDSDFSSSGNARRSASSESAYVKASGTLTRIEYGELRKFTADLKGQLLQSGAFRVVQGKPVTDARPTEQIFDIVARIKKGYYPGADYVLFGTVDSVEFRNDVQPVEGTNKTSLLYSLEIAVEFSLINARTGEIKAAFTAVGEGNDTKLWSGGARLTPNRARVMQEVSRSLADEAMDQIAAQFQGAPVRRTERGEDRGSRSDRGNAPPPPREAVTVYQ</sequence>
<keyword evidence="4" id="KW-1185">Reference proteome</keyword>
<protein>
    <recommendedName>
        <fullName evidence="5">Penicillin-binding protein activator LpoB</fullName>
    </recommendedName>
</protein>
<feature type="compositionally biased region" description="Basic and acidic residues" evidence="1">
    <location>
        <begin position="255"/>
        <end position="269"/>
    </location>
</feature>
<gene>
    <name evidence="3" type="ORF">PTE30175_01554</name>
</gene>
<reference evidence="3 4" key="1">
    <citation type="submission" date="2019-08" db="EMBL/GenBank/DDBJ databases">
        <authorList>
            <person name="Peeters C."/>
        </authorList>
    </citation>
    <scope>NUCLEOTIDE SEQUENCE [LARGE SCALE GENOMIC DNA]</scope>
    <source>
        <strain evidence="3 4">LMG 30175</strain>
    </source>
</reference>
<dbReference type="AlphaFoldDB" id="A0A5E4TTY1"/>
<dbReference type="OrthoDB" id="8617715at2"/>
<accession>A0A5E4TTY1</accession>